<dbReference type="AlphaFoldDB" id="A0A0S2DUK3"/>
<accession>A0A0S2DUK3</accession>
<dbReference type="KEGG" id="laq:GLA29479_1285"/>
<dbReference type="EMBL" id="CP011129">
    <property type="protein sequence ID" value="ALN78248.1"/>
    <property type="molecule type" value="Genomic_DNA"/>
</dbReference>
<organism evidence="1 2">
    <name type="scientific">Lysobacter antibioticus</name>
    <dbReference type="NCBI Taxonomy" id="84531"/>
    <lineage>
        <taxon>Bacteria</taxon>
        <taxon>Pseudomonadati</taxon>
        <taxon>Pseudomonadota</taxon>
        <taxon>Gammaproteobacteria</taxon>
        <taxon>Lysobacterales</taxon>
        <taxon>Lysobacteraceae</taxon>
        <taxon>Lysobacter</taxon>
    </lineage>
</organism>
<keyword evidence="2" id="KW-1185">Reference proteome</keyword>
<sequence length="44" mass="4641">MKLRSLARVGAGRHMGRGGAAAWELGEGGYREMTLKSLRPGQGA</sequence>
<dbReference type="Proteomes" id="UP000060787">
    <property type="component" value="Chromosome"/>
</dbReference>
<dbReference type="PATRIC" id="fig|84531.7.peg.1273"/>
<protein>
    <submittedName>
        <fullName evidence="1">Uncharacterized protein</fullName>
    </submittedName>
</protein>
<reference evidence="1 2" key="1">
    <citation type="journal article" date="2015" name="BMC Genomics">
        <title>Comparative genomics and metabolic profiling of the genus Lysobacter.</title>
        <authorList>
            <person name="de Bruijn I."/>
            <person name="Cheng X."/>
            <person name="de Jager V."/>
            <person name="Exposito R.G."/>
            <person name="Watrous J."/>
            <person name="Patel N."/>
            <person name="Postma J."/>
            <person name="Dorrestein P.C."/>
            <person name="Kobayashi D."/>
            <person name="Raaijmakers J.M."/>
        </authorList>
    </citation>
    <scope>NUCLEOTIDE SEQUENCE [LARGE SCALE GENOMIC DNA]</scope>
    <source>
        <strain evidence="1 2">76</strain>
    </source>
</reference>
<evidence type="ECO:0000313" key="1">
    <source>
        <dbReference type="EMBL" id="ALN78248.1"/>
    </source>
</evidence>
<proteinExistence type="predicted"/>
<name>A0A0S2DUK3_LYSAN</name>
<gene>
    <name evidence="1" type="ORF">LA76x_0086</name>
</gene>
<dbReference type="KEGG" id="lab:LA76x_0086"/>
<evidence type="ECO:0000313" key="2">
    <source>
        <dbReference type="Proteomes" id="UP000060787"/>
    </source>
</evidence>